<dbReference type="InterPro" id="IPR020103">
    <property type="entry name" value="PsdUridine_synth_cat_dom_sf"/>
</dbReference>
<dbReference type="InterPro" id="IPR050188">
    <property type="entry name" value="RluA_PseudoU_synthase"/>
</dbReference>
<evidence type="ECO:0000259" key="1">
    <source>
        <dbReference type="Pfam" id="PF00849"/>
    </source>
</evidence>
<accession>A0ABR6X0W2</accession>
<dbReference type="InterPro" id="IPR006145">
    <property type="entry name" value="PsdUridine_synth_RsuA/RluA"/>
</dbReference>
<dbReference type="Pfam" id="PF00849">
    <property type="entry name" value="PseudoU_synth_2"/>
    <property type="match status" value="1"/>
</dbReference>
<organism evidence="2 3">
    <name type="scientific">Undibacterium seohonense</name>
    <dbReference type="NCBI Taxonomy" id="1344950"/>
    <lineage>
        <taxon>Bacteria</taxon>
        <taxon>Pseudomonadati</taxon>
        <taxon>Pseudomonadota</taxon>
        <taxon>Betaproteobacteria</taxon>
        <taxon>Burkholderiales</taxon>
        <taxon>Oxalobacteraceae</taxon>
        <taxon>Undibacterium</taxon>
    </lineage>
</organism>
<dbReference type="PANTHER" id="PTHR21600">
    <property type="entry name" value="MITOCHONDRIAL RNA PSEUDOURIDINE SYNTHASE"/>
    <property type="match status" value="1"/>
</dbReference>
<evidence type="ECO:0000313" key="2">
    <source>
        <dbReference type="EMBL" id="MBC3806552.1"/>
    </source>
</evidence>
<dbReference type="EMBL" id="JACOFW010000003">
    <property type="protein sequence ID" value="MBC3806552.1"/>
    <property type="molecule type" value="Genomic_DNA"/>
</dbReference>
<dbReference type="InterPro" id="IPR006224">
    <property type="entry name" value="PsdUridine_synth_RluA-like_CS"/>
</dbReference>
<feature type="domain" description="Pseudouridine synthase RsuA/RluA-like" evidence="1">
    <location>
        <begin position="103"/>
        <end position="250"/>
    </location>
</feature>
<sequence>MVKPQSTTRQAPLPTRHGVSPSYIWIPEGHWESALQFLTQQFPDIPPKVWLMRMQKAEVCDGDGQVLSPDSQVKRGMCIYYYRELEDEIAIPFQETILYQDAHLLVVDKPHFLPVTPGGKYLRETLLVRLKCTTGIEHLTPLHRLDRETAGVMLFSTQVQSRGKYQTLFQGRQVNKTYHALAAHLSEQAFPIHKTSRMVESTQFFVMQEIDGEPNSETMISILERRGAHSVYLLQPSTGKKHQLRVHLASLGAPIINDQFYPVALPQGSDDFQKPLQLLAKSIAFIDPISGEQREFHSQLQL</sequence>
<name>A0ABR6X0W2_9BURK</name>
<dbReference type="Gene3D" id="3.30.2350.10">
    <property type="entry name" value="Pseudouridine synthase"/>
    <property type="match status" value="1"/>
</dbReference>
<dbReference type="Proteomes" id="UP000648257">
    <property type="component" value="Unassembled WGS sequence"/>
</dbReference>
<gene>
    <name evidence="2" type="ORF">H8K52_04220</name>
</gene>
<proteinExistence type="predicted"/>
<comment type="caution">
    <text evidence="2">The sequence shown here is derived from an EMBL/GenBank/DDBJ whole genome shotgun (WGS) entry which is preliminary data.</text>
</comment>
<evidence type="ECO:0000313" key="3">
    <source>
        <dbReference type="Proteomes" id="UP000648257"/>
    </source>
</evidence>
<dbReference type="PANTHER" id="PTHR21600:SF84">
    <property type="entry name" value="PSEUDOURIDINE SYNTHASE RSUA_RLUA-LIKE DOMAIN-CONTAINING PROTEIN"/>
    <property type="match status" value="1"/>
</dbReference>
<reference evidence="2 3" key="1">
    <citation type="submission" date="2020-08" db="EMBL/GenBank/DDBJ databases">
        <title>Novel species isolated from subtropical streams in China.</title>
        <authorList>
            <person name="Lu H."/>
        </authorList>
    </citation>
    <scope>NUCLEOTIDE SEQUENCE [LARGE SCALE GENOMIC DNA]</scope>
    <source>
        <strain evidence="2 3">KACC 16656</strain>
    </source>
</reference>
<dbReference type="SUPFAM" id="SSF55120">
    <property type="entry name" value="Pseudouridine synthase"/>
    <property type="match status" value="1"/>
</dbReference>
<protein>
    <submittedName>
        <fullName evidence="2">Pseudouridine synthase</fullName>
    </submittedName>
</protein>
<dbReference type="PROSITE" id="PS01129">
    <property type="entry name" value="PSI_RLU"/>
    <property type="match status" value="1"/>
</dbReference>
<keyword evidence="3" id="KW-1185">Reference proteome</keyword>